<dbReference type="SUPFAM" id="SSF81383">
    <property type="entry name" value="F-box domain"/>
    <property type="match status" value="1"/>
</dbReference>
<dbReference type="InterPro" id="IPR001810">
    <property type="entry name" value="F-box_dom"/>
</dbReference>
<evidence type="ECO:0000259" key="1">
    <source>
        <dbReference type="Pfam" id="PF00646"/>
    </source>
</evidence>
<comment type="caution">
    <text evidence="2">The sequence shown here is derived from an EMBL/GenBank/DDBJ whole genome shotgun (WGS) entry which is preliminary data.</text>
</comment>
<organism evidence="2 3">
    <name type="scientific">Pristionchus fissidentatus</name>
    <dbReference type="NCBI Taxonomy" id="1538716"/>
    <lineage>
        <taxon>Eukaryota</taxon>
        <taxon>Metazoa</taxon>
        <taxon>Ecdysozoa</taxon>
        <taxon>Nematoda</taxon>
        <taxon>Chromadorea</taxon>
        <taxon>Rhabditida</taxon>
        <taxon>Rhabditina</taxon>
        <taxon>Diplogasteromorpha</taxon>
        <taxon>Diplogasteroidea</taxon>
        <taxon>Neodiplogasteridae</taxon>
        <taxon>Pristionchus</taxon>
    </lineage>
</organism>
<dbReference type="InterPro" id="IPR036047">
    <property type="entry name" value="F-box-like_dom_sf"/>
</dbReference>
<dbReference type="EMBL" id="BTSY01000005">
    <property type="protein sequence ID" value="GMT27642.1"/>
    <property type="molecule type" value="Genomic_DNA"/>
</dbReference>
<dbReference type="Pfam" id="PF00646">
    <property type="entry name" value="F-box"/>
    <property type="match status" value="1"/>
</dbReference>
<reference evidence="2" key="1">
    <citation type="submission" date="2023-10" db="EMBL/GenBank/DDBJ databases">
        <title>Genome assembly of Pristionchus species.</title>
        <authorList>
            <person name="Yoshida K."/>
            <person name="Sommer R.J."/>
        </authorList>
    </citation>
    <scope>NUCLEOTIDE SEQUENCE</scope>
    <source>
        <strain evidence="2">RS5133</strain>
    </source>
</reference>
<accession>A0AAV5WCC1</accession>
<protein>
    <recommendedName>
        <fullName evidence="1">F-box domain-containing protein</fullName>
    </recommendedName>
</protein>
<feature type="non-terminal residue" evidence="2">
    <location>
        <position position="1"/>
    </location>
</feature>
<name>A0AAV5WCC1_9BILA</name>
<dbReference type="Proteomes" id="UP001432322">
    <property type="component" value="Unassembled WGS sequence"/>
</dbReference>
<gene>
    <name evidence="2" type="ORF">PFISCL1PPCAC_18939</name>
</gene>
<proteinExistence type="predicted"/>
<evidence type="ECO:0000313" key="3">
    <source>
        <dbReference type="Proteomes" id="UP001432322"/>
    </source>
</evidence>
<feature type="domain" description="F-box" evidence="1">
    <location>
        <begin position="20"/>
        <end position="44"/>
    </location>
</feature>
<keyword evidence="3" id="KW-1185">Reference proteome</keyword>
<dbReference type="AlphaFoldDB" id="A0AAV5WCC1"/>
<sequence length="113" mass="13167">RDPDDCLLENLREVKLDTSLLDLPDEIIDLIFSHLNFSDRSKARVNRRSREIEETQWEDFIFTHSFITNLIIGKEIVIINIKENVLTSQDLITLDKTVENSPNVLSLKINFLV</sequence>
<evidence type="ECO:0000313" key="2">
    <source>
        <dbReference type="EMBL" id="GMT27642.1"/>
    </source>
</evidence>